<proteinExistence type="predicted"/>
<protein>
    <submittedName>
        <fullName evidence="1">Unannotated protein</fullName>
    </submittedName>
</protein>
<dbReference type="EMBL" id="CAEZZT010000086">
    <property type="protein sequence ID" value="CAB4782909.1"/>
    <property type="molecule type" value="Genomic_DNA"/>
</dbReference>
<reference evidence="1" key="1">
    <citation type="submission" date="2020-05" db="EMBL/GenBank/DDBJ databases">
        <authorList>
            <person name="Chiriac C."/>
            <person name="Salcher M."/>
            <person name="Ghai R."/>
            <person name="Kavagutti S V."/>
        </authorList>
    </citation>
    <scope>NUCLEOTIDE SEQUENCE</scope>
</reference>
<name>A0A6J6WFV9_9ZZZZ</name>
<evidence type="ECO:0000313" key="1">
    <source>
        <dbReference type="EMBL" id="CAB4782909.1"/>
    </source>
</evidence>
<sequence>MVSPVNAILAIRGDEASGLPASTPKPFTIFTTPGGNRSLMMSIKKRIETGVCSAGFKTTQLPAAMAGANFHTAIKIGKFQGII</sequence>
<organism evidence="1">
    <name type="scientific">freshwater metagenome</name>
    <dbReference type="NCBI Taxonomy" id="449393"/>
    <lineage>
        <taxon>unclassified sequences</taxon>
        <taxon>metagenomes</taxon>
        <taxon>ecological metagenomes</taxon>
    </lineage>
</organism>
<dbReference type="AlphaFoldDB" id="A0A6J6WFV9"/>
<gene>
    <name evidence="1" type="ORF">UFOPK2918_01060</name>
</gene>
<accession>A0A6J6WFV9</accession>